<feature type="non-terminal residue" evidence="2">
    <location>
        <position position="1"/>
    </location>
</feature>
<evidence type="ECO:0000256" key="1">
    <source>
        <dbReference type="SAM" id="Coils"/>
    </source>
</evidence>
<evidence type="ECO:0000313" key="2">
    <source>
        <dbReference type="EMBL" id="KAL3265716.1"/>
    </source>
</evidence>
<keyword evidence="1" id="KW-0175">Coiled coil</keyword>
<evidence type="ECO:0000313" key="3">
    <source>
        <dbReference type="Proteomes" id="UP001516400"/>
    </source>
</evidence>
<dbReference type="AlphaFoldDB" id="A0ABD2MH60"/>
<keyword evidence="3" id="KW-1185">Reference proteome</keyword>
<accession>A0ABD2MH60</accession>
<comment type="caution">
    <text evidence="2">The sequence shown here is derived from an EMBL/GenBank/DDBJ whole genome shotgun (WGS) entry which is preliminary data.</text>
</comment>
<organism evidence="2 3">
    <name type="scientific">Cryptolaemus montrouzieri</name>
    <dbReference type="NCBI Taxonomy" id="559131"/>
    <lineage>
        <taxon>Eukaryota</taxon>
        <taxon>Metazoa</taxon>
        <taxon>Ecdysozoa</taxon>
        <taxon>Arthropoda</taxon>
        <taxon>Hexapoda</taxon>
        <taxon>Insecta</taxon>
        <taxon>Pterygota</taxon>
        <taxon>Neoptera</taxon>
        <taxon>Endopterygota</taxon>
        <taxon>Coleoptera</taxon>
        <taxon>Polyphaga</taxon>
        <taxon>Cucujiformia</taxon>
        <taxon>Coccinelloidea</taxon>
        <taxon>Coccinellidae</taxon>
        <taxon>Scymninae</taxon>
        <taxon>Scymnini</taxon>
        <taxon>Cryptolaemus</taxon>
    </lineage>
</organism>
<proteinExistence type="predicted"/>
<sequence length="137" mass="16413">ITAKDPSFKDKVSALLDGLKQKIKALGNRTRRYNERSKRFRYNNFYCRNQKQFFRDLEEKSPHTVYENPTSYREMHEFRSGIRSQEVVHDDNADWIKEVEARTPRYEMREIQITADDIERVQKNSNNWAAPGQLLDQ</sequence>
<protein>
    <submittedName>
        <fullName evidence="2">Uncharacterized protein</fullName>
    </submittedName>
</protein>
<reference evidence="2 3" key="1">
    <citation type="journal article" date="2021" name="BMC Biol.">
        <title>Horizontally acquired antibacterial genes associated with adaptive radiation of ladybird beetles.</title>
        <authorList>
            <person name="Li H.S."/>
            <person name="Tang X.F."/>
            <person name="Huang Y.H."/>
            <person name="Xu Z.Y."/>
            <person name="Chen M.L."/>
            <person name="Du X.Y."/>
            <person name="Qiu B.Y."/>
            <person name="Chen P.T."/>
            <person name="Zhang W."/>
            <person name="Slipinski A."/>
            <person name="Escalona H.E."/>
            <person name="Waterhouse R.M."/>
            <person name="Zwick A."/>
            <person name="Pang H."/>
        </authorList>
    </citation>
    <scope>NUCLEOTIDE SEQUENCE [LARGE SCALE GENOMIC DNA]</scope>
    <source>
        <strain evidence="2">SYSU2018</strain>
    </source>
</reference>
<dbReference type="Proteomes" id="UP001516400">
    <property type="component" value="Unassembled WGS sequence"/>
</dbReference>
<feature type="coiled-coil region" evidence="1">
    <location>
        <begin position="9"/>
        <end position="36"/>
    </location>
</feature>
<gene>
    <name evidence="2" type="ORF">HHI36_009919</name>
</gene>
<name>A0ABD2MH60_9CUCU</name>
<dbReference type="EMBL" id="JABFTP020000001">
    <property type="protein sequence ID" value="KAL3265716.1"/>
    <property type="molecule type" value="Genomic_DNA"/>
</dbReference>